<dbReference type="RefSeq" id="WP_161052987.1">
    <property type="nucleotide sequence ID" value="NZ_WWCT01000001.1"/>
</dbReference>
<dbReference type="InterPro" id="IPR039420">
    <property type="entry name" value="WalR-like"/>
</dbReference>
<name>A0ABW9VT74_9BURK</name>
<keyword evidence="3 8" id="KW-0597">Phosphoprotein</keyword>
<keyword evidence="2" id="KW-0963">Cytoplasm</keyword>
<evidence type="ECO:0000256" key="1">
    <source>
        <dbReference type="ARBA" id="ARBA00004496"/>
    </source>
</evidence>
<feature type="modified residue" description="4-aspartylphosphate" evidence="8">
    <location>
        <position position="58"/>
    </location>
</feature>
<reference evidence="10 11" key="1">
    <citation type="submission" date="2019-12" db="EMBL/GenBank/DDBJ databases">
        <title>Novel species isolated from a subtropical stream in China.</title>
        <authorList>
            <person name="Lu H."/>
        </authorList>
    </citation>
    <scope>NUCLEOTIDE SEQUENCE [LARGE SCALE GENOMIC DNA]</scope>
    <source>
        <strain evidence="10 11">CY42W</strain>
    </source>
</reference>
<comment type="subcellular location">
    <subcellularLocation>
        <location evidence="1">Cytoplasm</location>
    </subcellularLocation>
</comment>
<dbReference type="Proteomes" id="UP000642144">
    <property type="component" value="Unassembled WGS sequence"/>
</dbReference>
<dbReference type="InterPro" id="IPR001789">
    <property type="entry name" value="Sig_transdc_resp-reg_receiver"/>
</dbReference>
<evidence type="ECO:0000313" key="10">
    <source>
        <dbReference type="EMBL" id="MYN24825.1"/>
    </source>
</evidence>
<dbReference type="SUPFAM" id="SSF52172">
    <property type="entry name" value="CheY-like"/>
    <property type="match status" value="1"/>
</dbReference>
<dbReference type="EMBL" id="WWCT01000001">
    <property type="protein sequence ID" value="MYN24825.1"/>
    <property type="molecule type" value="Genomic_DNA"/>
</dbReference>
<sequence>MASQFAPKRILVVDDNRDAADLMVELLTMHGHVTAVAYGGEEGIRSAAAFGPDVVLLDLGMPVVDGFAVASAVRELPVPVQPVLIAYSAWNDPTIRGRALDCGFDDHLLKPARFDELLRRLESTVRRTGGQ</sequence>
<dbReference type="SMART" id="SM00448">
    <property type="entry name" value="REC"/>
    <property type="match status" value="1"/>
</dbReference>
<dbReference type="PANTHER" id="PTHR48111">
    <property type="entry name" value="REGULATOR OF RPOS"/>
    <property type="match status" value="1"/>
</dbReference>
<gene>
    <name evidence="10" type="ORF">GTP69_00195</name>
</gene>
<feature type="domain" description="Response regulatory" evidence="9">
    <location>
        <begin position="9"/>
        <end position="125"/>
    </location>
</feature>
<evidence type="ECO:0000256" key="3">
    <source>
        <dbReference type="ARBA" id="ARBA00022553"/>
    </source>
</evidence>
<keyword evidence="5" id="KW-0805">Transcription regulation</keyword>
<keyword evidence="11" id="KW-1185">Reference proteome</keyword>
<keyword evidence="4" id="KW-0902">Two-component regulatory system</keyword>
<evidence type="ECO:0000256" key="7">
    <source>
        <dbReference type="ARBA" id="ARBA00023163"/>
    </source>
</evidence>
<evidence type="ECO:0000256" key="5">
    <source>
        <dbReference type="ARBA" id="ARBA00023015"/>
    </source>
</evidence>
<protein>
    <submittedName>
        <fullName evidence="10">Response regulator</fullName>
    </submittedName>
</protein>
<dbReference type="InterPro" id="IPR011006">
    <property type="entry name" value="CheY-like_superfamily"/>
</dbReference>
<dbReference type="PROSITE" id="PS50110">
    <property type="entry name" value="RESPONSE_REGULATORY"/>
    <property type="match status" value="1"/>
</dbReference>
<comment type="caution">
    <text evidence="10">The sequence shown here is derived from an EMBL/GenBank/DDBJ whole genome shotgun (WGS) entry which is preliminary data.</text>
</comment>
<evidence type="ECO:0000256" key="6">
    <source>
        <dbReference type="ARBA" id="ARBA00023125"/>
    </source>
</evidence>
<evidence type="ECO:0000256" key="4">
    <source>
        <dbReference type="ARBA" id="ARBA00023012"/>
    </source>
</evidence>
<accession>A0ABW9VT74</accession>
<proteinExistence type="predicted"/>
<evidence type="ECO:0000259" key="9">
    <source>
        <dbReference type="PROSITE" id="PS50110"/>
    </source>
</evidence>
<dbReference type="Pfam" id="PF00072">
    <property type="entry name" value="Response_reg"/>
    <property type="match status" value="1"/>
</dbReference>
<keyword evidence="6" id="KW-0238">DNA-binding</keyword>
<dbReference type="Gene3D" id="3.40.50.2300">
    <property type="match status" value="1"/>
</dbReference>
<evidence type="ECO:0000256" key="8">
    <source>
        <dbReference type="PROSITE-ProRule" id="PRU00169"/>
    </source>
</evidence>
<dbReference type="PANTHER" id="PTHR48111:SF39">
    <property type="entry name" value="TRANSCRIPTIONAL REGULATORY PROTEIN CPXR"/>
    <property type="match status" value="1"/>
</dbReference>
<evidence type="ECO:0000256" key="2">
    <source>
        <dbReference type="ARBA" id="ARBA00022490"/>
    </source>
</evidence>
<evidence type="ECO:0000313" key="11">
    <source>
        <dbReference type="Proteomes" id="UP000642144"/>
    </source>
</evidence>
<organism evidence="10 11">
    <name type="scientific">Duganella levis</name>
    <dbReference type="NCBI Taxonomy" id="2692169"/>
    <lineage>
        <taxon>Bacteria</taxon>
        <taxon>Pseudomonadati</taxon>
        <taxon>Pseudomonadota</taxon>
        <taxon>Betaproteobacteria</taxon>
        <taxon>Burkholderiales</taxon>
        <taxon>Oxalobacteraceae</taxon>
        <taxon>Telluria group</taxon>
        <taxon>Duganella</taxon>
    </lineage>
</organism>
<keyword evidence="7" id="KW-0804">Transcription</keyword>